<protein>
    <recommendedName>
        <fullName evidence="1">N-acetyltransferase domain-containing protein</fullName>
    </recommendedName>
</protein>
<accession>A0A395J081</accession>
<reference evidence="2 3" key="1">
    <citation type="submission" date="2018-06" db="EMBL/GenBank/DDBJ databases">
        <title>Genome Sequence of the Brown Rot Fungal Pathogen Monilinia fructigena.</title>
        <authorList>
            <person name="Landi L."/>
            <person name="De Miccolis Angelini R.M."/>
            <person name="Pollastro S."/>
            <person name="Abate D."/>
            <person name="Faretra F."/>
            <person name="Romanazzi G."/>
        </authorList>
    </citation>
    <scope>NUCLEOTIDE SEQUENCE [LARGE SCALE GENOMIC DNA]</scope>
    <source>
        <strain evidence="2 3">Mfrg269</strain>
    </source>
</reference>
<dbReference type="InterPro" id="IPR000182">
    <property type="entry name" value="GNAT_dom"/>
</dbReference>
<evidence type="ECO:0000313" key="3">
    <source>
        <dbReference type="Proteomes" id="UP000249056"/>
    </source>
</evidence>
<dbReference type="PANTHER" id="PTHR43792:SF1">
    <property type="entry name" value="N-ACETYLTRANSFERASE DOMAIN-CONTAINING PROTEIN"/>
    <property type="match status" value="1"/>
</dbReference>
<keyword evidence="3" id="KW-1185">Reference proteome</keyword>
<feature type="domain" description="N-acetyltransferase" evidence="1">
    <location>
        <begin position="43"/>
        <end position="140"/>
    </location>
</feature>
<dbReference type="SUPFAM" id="SSF55729">
    <property type="entry name" value="Acyl-CoA N-acyltransferases (Nat)"/>
    <property type="match status" value="1"/>
</dbReference>
<dbReference type="Gene3D" id="3.40.630.30">
    <property type="match status" value="1"/>
</dbReference>
<gene>
    <name evidence="2" type="ORF">DID88_005572</name>
</gene>
<proteinExistence type="predicted"/>
<dbReference type="InterPro" id="IPR051531">
    <property type="entry name" value="N-acetyltransferase"/>
</dbReference>
<dbReference type="OrthoDB" id="4072826at2759"/>
<dbReference type="GO" id="GO:0016747">
    <property type="term" value="F:acyltransferase activity, transferring groups other than amino-acyl groups"/>
    <property type="evidence" value="ECO:0007669"/>
    <property type="project" value="InterPro"/>
</dbReference>
<dbReference type="Pfam" id="PF13302">
    <property type="entry name" value="Acetyltransf_3"/>
    <property type="match status" value="1"/>
</dbReference>
<evidence type="ECO:0000313" key="2">
    <source>
        <dbReference type="EMBL" id="RAL65910.1"/>
    </source>
</evidence>
<dbReference type="Proteomes" id="UP000249056">
    <property type="component" value="Unassembled WGS sequence"/>
</dbReference>
<dbReference type="PANTHER" id="PTHR43792">
    <property type="entry name" value="GNAT FAMILY, PUTATIVE (AFU_ORTHOLOGUE AFUA_3G00765)-RELATED-RELATED"/>
    <property type="match status" value="1"/>
</dbReference>
<dbReference type="InterPro" id="IPR016181">
    <property type="entry name" value="Acyl_CoA_acyltransferase"/>
</dbReference>
<comment type="caution">
    <text evidence="2">The sequence shown here is derived from an EMBL/GenBank/DDBJ whole genome shotgun (WGS) entry which is preliminary data.</text>
</comment>
<evidence type="ECO:0000259" key="1">
    <source>
        <dbReference type="Pfam" id="PF13302"/>
    </source>
</evidence>
<dbReference type="EMBL" id="QKRW01000008">
    <property type="protein sequence ID" value="RAL65910.1"/>
    <property type="molecule type" value="Genomic_DNA"/>
</dbReference>
<dbReference type="AlphaFoldDB" id="A0A395J081"/>
<sequence length="175" mass="20149">MAAMKFYPILVSQNGLLGHQTSIYIEQTKDRILESMSSVQFRMWAIMIPSTSFTLVDVEYDSEENDMKMVGIIGTSHTPANVGYKTHPNHWGKGYMTEALKLFVEIFWALEEKKEFSQLVAAYTPGNHASARVLEKVGFNNGQLLREEIELWFNRGLNRKSDIQCMYIDRPQFSK</sequence>
<name>A0A395J081_9HELO</name>
<organism evidence="2 3">
    <name type="scientific">Monilinia fructigena</name>
    <dbReference type="NCBI Taxonomy" id="38457"/>
    <lineage>
        <taxon>Eukaryota</taxon>
        <taxon>Fungi</taxon>
        <taxon>Dikarya</taxon>
        <taxon>Ascomycota</taxon>
        <taxon>Pezizomycotina</taxon>
        <taxon>Leotiomycetes</taxon>
        <taxon>Helotiales</taxon>
        <taxon>Sclerotiniaceae</taxon>
        <taxon>Monilinia</taxon>
    </lineage>
</organism>